<feature type="region of interest" description="Disordered" evidence="11">
    <location>
        <begin position="1038"/>
        <end position="1064"/>
    </location>
</feature>
<dbReference type="SUPFAM" id="SSF52540">
    <property type="entry name" value="P-loop containing nucleoside triphosphate hydrolases"/>
    <property type="match status" value="1"/>
</dbReference>
<dbReference type="GO" id="GO:0034511">
    <property type="term" value="F:U3 snoRNA binding"/>
    <property type="evidence" value="ECO:0007669"/>
    <property type="project" value="TreeGrafter"/>
</dbReference>
<evidence type="ECO:0000259" key="12">
    <source>
        <dbReference type="PROSITE" id="PS51714"/>
    </source>
</evidence>
<dbReference type="eggNOG" id="KOG1951">
    <property type="taxonomic scope" value="Eukaryota"/>
</dbReference>
<dbReference type="FunFam" id="3.40.50.300:FF:000105">
    <property type="entry name" value="BMS1 ribosome biogenesis factor"/>
    <property type="match status" value="1"/>
</dbReference>
<dbReference type="GeneID" id="16068180"/>
<dbReference type="STRING" id="946362.F2UT13"/>
<dbReference type="GO" id="GO:0032040">
    <property type="term" value="C:small-subunit processome"/>
    <property type="evidence" value="ECO:0007669"/>
    <property type="project" value="UniProtKB-ARBA"/>
</dbReference>
<dbReference type="RefSeq" id="XP_004987668.1">
    <property type="nucleotide sequence ID" value="XM_004987611.1"/>
</dbReference>
<feature type="compositionally biased region" description="Acidic residues" evidence="11">
    <location>
        <begin position="364"/>
        <end position="382"/>
    </location>
</feature>
<evidence type="ECO:0000256" key="1">
    <source>
        <dbReference type="ARBA" id="ARBA00004604"/>
    </source>
</evidence>
<name>F2UT13_SALR5</name>
<feature type="region of interest" description="Disordered" evidence="11">
    <location>
        <begin position="364"/>
        <end position="458"/>
    </location>
</feature>
<evidence type="ECO:0000256" key="2">
    <source>
        <dbReference type="ARBA" id="ARBA00022517"/>
    </source>
</evidence>
<reference evidence="13" key="1">
    <citation type="submission" date="2009-08" db="EMBL/GenBank/DDBJ databases">
        <title>Annotation of Salpingoeca rosetta.</title>
        <authorList>
            <consortium name="The Broad Institute Genome Sequencing Platform"/>
            <person name="Russ C."/>
            <person name="Cuomo C."/>
            <person name="Burger G."/>
            <person name="Gray M.W."/>
            <person name="Holland P.W.H."/>
            <person name="King N."/>
            <person name="Lang F.B.F."/>
            <person name="Roger A.J."/>
            <person name="Ruiz-Trillo I."/>
            <person name="Young S.K."/>
            <person name="Zeng Q."/>
            <person name="Gargeya S."/>
            <person name="Alvarado L."/>
            <person name="Berlin A."/>
            <person name="Chapman S.B."/>
            <person name="Chen Z."/>
            <person name="Freedman E."/>
            <person name="Gellesch M."/>
            <person name="Goldberg J."/>
            <person name="Griggs A."/>
            <person name="Gujja S."/>
            <person name="Heilman E."/>
            <person name="Heiman D."/>
            <person name="Howarth C."/>
            <person name="Mehta T."/>
            <person name="Neiman D."/>
            <person name="Pearson M."/>
            <person name="Roberts A."/>
            <person name="Saif S."/>
            <person name="Shea T."/>
            <person name="Shenoy N."/>
            <person name="Sisk P."/>
            <person name="Stolte C."/>
            <person name="Sykes S."/>
            <person name="White J."/>
            <person name="Yandava C."/>
            <person name="Haas B."/>
            <person name="Nusbaum C."/>
            <person name="Birren B."/>
        </authorList>
    </citation>
    <scope>NUCLEOTIDE SEQUENCE [LARGE SCALE GENOMIC DNA]</scope>
    <source>
        <strain evidence="13">ATCC 50818</strain>
    </source>
</reference>
<dbReference type="SMART" id="SM00785">
    <property type="entry name" value="AARP2CN"/>
    <property type="match status" value="1"/>
</dbReference>
<dbReference type="GO" id="GO:0000479">
    <property type="term" value="P:endonucleolytic cleavage of tricistronic rRNA transcript (SSU-rRNA, 5.8S rRNA, LSU-rRNA)"/>
    <property type="evidence" value="ECO:0007669"/>
    <property type="project" value="TreeGrafter"/>
</dbReference>
<dbReference type="OMA" id="KLHVPMV"/>
<evidence type="ECO:0000256" key="3">
    <source>
        <dbReference type="ARBA" id="ARBA00022553"/>
    </source>
</evidence>
<dbReference type="KEGG" id="sre:PTSG_11309"/>
<protein>
    <recommendedName>
        <fullName evidence="12">Bms1-type G domain-containing protein</fullName>
    </recommendedName>
</protein>
<feature type="domain" description="Bms1-type G" evidence="12">
    <location>
        <begin position="81"/>
        <end position="245"/>
    </location>
</feature>
<keyword evidence="3" id="KW-0597">Phosphoprotein</keyword>
<dbReference type="GO" id="GO:0005525">
    <property type="term" value="F:GTP binding"/>
    <property type="evidence" value="ECO:0007669"/>
    <property type="project" value="UniProtKB-KW"/>
</dbReference>
<keyword evidence="14" id="KW-1185">Reference proteome</keyword>
<evidence type="ECO:0000256" key="10">
    <source>
        <dbReference type="ARBA" id="ARBA00061391"/>
    </source>
</evidence>
<dbReference type="PROSITE" id="PS51714">
    <property type="entry name" value="G_BMS1"/>
    <property type="match status" value="1"/>
</dbReference>
<sequence length="1064" mass="121138">MEEEHVHKQHNAPKSGAKAKKKAQKLQKVASAKGKSGQSSDPRAFSIQKVNKIRRRVMHALDKETRKHHAPIANRTADQPPPLVIAVVGPPQVGKTTLIRSLVKRFTKQTLNEIKGPITIVAGKNRRYTFIECKNDMNAMLDLAKICDVALLMVDGSFGFEMETFEFLNMLMAHGMPRVMGVLTQLDRLRTQKQIRRRKKELKARFQSEISARSNLFYFSGISKDMYPQRETVNMARFLSVLKPKVQRWRNNHPYILADRLEDITDPEDVRVNPKMDRSISIYGYVRGTYIRSGQRVHMPGGGDFTLDNVTLLKDPCPAPSSKEEMTKSRKRRLDDRDRVVYAPMSDVGGILFDRDATYIEMPEDEDEEEEGDEDEDEDEDKAGDRAMKEDEDAEPDFRDVGDDDGDAEDGGVGGARWKEGMLERASKHHETRHAANLHELVYGKRASQTVDADDDDNDGDDFFTMRSKAKADEVHDSSRGAWSTAIDHDWDEEDLIAELKNQFVTGEWHEDDDAQTLLDKHKQSLEQGDSDGDGDGAEDDEFGDFEDLETGEVHTSSSAAAAGGEGEMGDADADGEGEGDEGEDEEEQPKSALTSRQKRELKKARMKALFDEEYDRVSGGGKTHFDEVKDELAERVKFNMDEFADEDDTLRVEYEGYRPGLYVRVEVHGVPMELVEYFDASYPYILGGVLPQEEEMGFIQIRFKRHRFYQRRLKNRDPVIMSMGWRRFQTTPLYASQDDNHRHRLLKVTPDHVHCVACVYAPFVDPGSGCLTVINSGEAGTDFRVTGTGTVVQLDQTSDIVKKLKLVGYPMKVVKNTAFIKGMFNSALEVAKFQGAAIKTVSGIRGQIKRAIRAPDGAFRATFEDRILMSDIIFLRTWYPVTPPKFYNPVLSLLLPDKTAWGGMRSTWVLRIANGLPTPRKKDSEYRPIHRKERRFNPLKVPKKLQANLPFKTKPKLATKRRHATYETKRAVVLSEKERKRISLLQELATIRNDMNAKKKARRAQKREEAKKKYVKSELERTRIRKEKMKEVYRALGKEEKRRMIAQGRALPDSKRAKGPEPV</sequence>
<keyword evidence="8" id="KW-0539">Nucleus</keyword>
<feature type="compositionally biased region" description="Acidic residues" evidence="11">
    <location>
        <begin position="568"/>
        <end position="588"/>
    </location>
</feature>
<dbReference type="InterPro" id="IPR012948">
    <property type="entry name" value="AARP2CN"/>
</dbReference>
<feature type="compositionally biased region" description="Basic residues" evidence="11">
    <location>
        <begin position="7"/>
        <end position="25"/>
    </location>
</feature>
<evidence type="ECO:0000256" key="4">
    <source>
        <dbReference type="ARBA" id="ARBA00022741"/>
    </source>
</evidence>
<accession>F2UT13</accession>
<keyword evidence="7" id="KW-0342">GTP-binding</keyword>
<dbReference type="InterPro" id="IPR039761">
    <property type="entry name" value="Bms1/Tsr1"/>
</dbReference>
<dbReference type="InterPro" id="IPR030387">
    <property type="entry name" value="G_Bms1/Tsr1_dom"/>
</dbReference>
<dbReference type="PANTHER" id="PTHR12858:SF2">
    <property type="entry name" value="RIBOSOME BIOGENESIS PROTEIN BMS1 HOMOLOG"/>
    <property type="match status" value="1"/>
</dbReference>
<feature type="region of interest" description="Disordered" evidence="11">
    <location>
        <begin position="1"/>
        <end position="46"/>
    </location>
</feature>
<evidence type="ECO:0000256" key="9">
    <source>
        <dbReference type="ARBA" id="ARBA00049117"/>
    </source>
</evidence>
<dbReference type="AlphaFoldDB" id="F2UT13"/>
<proteinExistence type="inferred from homology"/>
<evidence type="ECO:0000256" key="8">
    <source>
        <dbReference type="ARBA" id="ARBA00023242"/>
    </source>
</evidence>
<dbReference type="GO" id="GO:0005524">
    <property type="term" value="F:ATP binding"/>
    <property type="evidence" value="ECO:0007669"/>
    <property type="project" value="UniProtKB-KW"/>
</dbReference>
<keyword evidence="5" id="KW-0378">Hydrolase</keyword>
<organism evidence="14">
    <name type="scientific">Salpingoeca rosetta (strain ATCC 50818 / BSB-021)</name>
    <dbReference type="NCBI Taxonomy" id="946362"/>
    <lineage>
        <taxon>Eukaryota</taxon>
        <taxon>Choanoflagellata</taxon>
        <taxon>Craspedida</taxon>
        <taxon>Salpingoecidae</taxon>
        <taxon>Salpingoeca</taxon>
    </lineage>
</organism>
<feature type="compositionally biased region" description="Basic and acidic residues" evidence="11">
    <location>
        <begin position="417"/>
        <end position="426"/>
    </location>
</feature>
<dbReference type="Pfam" id="PF08142">
    <property type="entry name" value="AARP2CN"/>
    <property type="match status" value="1"/>
</dbReference>
<dbReference type="OrthoDB" id="10260897at2759"/>
<feature type="compositionally biased region" description="Basic and acidic residues" evidence="11">
    <location>
        <begin position="1053"/>
        <end position="1064"/>
    </location>
</feature>
<feature type="region of interest" description="Disordered" evidence="11">
    <location>
        <begin position="507"/>
        <end position="600"/>
    </location>
</feature>
<dbReference type="InterPro" id="IPR037875">
    <property type="entry name" value="Bms1_N"/>
</dbReference>
<dbReference type="InterPro" id="IPR027417">
    <property type="entry name" value="P-loop_NTPase"/>
</dbReference>
<dbReference type="CDD" id="cd01882">
    <property type="entry name" value="BMS1"/>
    <property type="match status" value="1"/>
</dbReference>
<dbReference type="GO" id="GO:0000462">
    <property type="term" value="P:maturation of SSU-rRNA from tricistronic rRNA transcript (SSU-rRNA, 5.8S rRNA, LSU-rRNA)"/>
    <property type="evidence" value="ECO:0007669"/>
    <property type="project" value="TreeGrafter"/>
</dbReference>
<dbReference type="GO" id="GO:0003924">
    <property type="term" value="F:GTPase activity"/>
    <property type="evidence" value="ECO:0007669"/>
    <property type="project" value="TreeGrafter"/>
</dbReference>
<dbReference type="Proteomes" id="UP000007799">
    <property type="component" value="Unassembled WGS sequence"/>
</dbReference>
<dbReference type="PANTHER" id="PTHR12858">
    <property type="entry name" value="RIBOSOME BIOGENESIS PROTEIN"/>
    <property type="match status" value="1"/>
</dbReference>
<evidence type="ECO:0000256" key="6">
    <source>
        <dbReference type="ARBA" id="ARBA00022840"/>
    </source>
</evidence>
<keyword evidence="4" id="KW-0547">Nucleotide-binding</keyword>
<comment type="similarity">
    <text evidence="10">Belongs to the TRAFAC class translation factor GTPase superfamily. Bms1-like GTPase family. BMS1 subfamily.</text>
</comment>
<evidence type="ECO:0000256" key="11">
    <source>
        <dbReference type="SAM" id="MobiDB-lite"/>
    </source>
</evidence>
<dbReference type="Gene3D" id="3.40.50.300">
    <property type="entry name" value="P-loop containing nucleotide triphosphate hydrolases"/>
    <property type="match status" value="1"/>
</dbReference>
<evidence type="ECO:0000313" key="13">
    <source>
        <dbReference type="EMBL" id="EGD81272.1"/>
    </source>
</evidence>
<dbReference type="EMBL" id="GL832997">
    <property type="protein sequence ID" value="EGD81272.1"/>
    <property type="molecule type" value="Genomic_DNA"/>
</dbReference>
<comment type="catalytic activity">
    <reaction evidence="9">
        <text>GTP + H2O = GDP + phosphate + H(+)</text>
        <dbReference type="Rhea" id="RHEA:19669"/>
        <dbReference type="ChEBI" id="CHEBI:15377"/>
        <dbReference type="ChEBI" id="CHEBI:15378"/>
        <dbReference type="ChEBI" id="CHEBI:37565"/>
        <dbReference type="ChEBI" id="CHEBI:43474"/>
        <dbReference type="ChEBI" id="CHEBI:58189"/>
    </reaction>
    <physiologicalReaction direction="left-to-right" evidence="9">
        <dbReference type="Rhea" id="RHEA:19670"/>
    </physiologicalReaction>
</comment>
<dbReference type="InterPro" id="IPR007034">
    <property type="entry name" value="BMS1_TSR1_C"/>
</dbReference>
<evidence type="ECO:0000256" key="7">
    <source>
        <dbReference type="ARBA" id="ARBA00023134"/>
    </source>
</evidence>
<dbReference type="GO" id="GO:0005654">
    <property type="term" value="C:nucleoplasm"/>
    <property type="evidence" value="ECO:0007669"/>
    <property type="project" value="UniProtKB-ARBA"/>
</dbReference>
<dbReference type="FunCoup" id="F2UT13">
    <property type="interactions" value="1745"/>
</dbReference>
<keyword evidence="6" id="KW-0067">ATP-binding</keyword>
<dbReference type="SMART" id="SM01362">
    <property type="entry name" value="DUF663"/>
    <property type="match status" value="1"/>
</dbReference>
<keyword evidence="2" id="KW-0690">Ribosome biogenesis</keyword>
<feature type="compositionally biased region" description="Acidic residues" evidence="11">
    <location>
        <begin position="529"/>
        <end position="551"/>
    </location>
</feature>
<dbReference type="Pfam" id="PF04950">
    <property type="entry name" value="RIBIOP_C"/>
    <property type="match status" value="1"/>
</dbReference>
<gene>
    <name evidence="13" type="ORF">PTSG_11309</name>
</gene>
<comment type="subcellular location">
    <subcellularLocation>
        <location evidence="1">Nucleus</location>
        <location evidence="1">Nucleolus</location>
    </subcellularLocation>
</comment>
<dbReference type="GO" id="GO:0030686">
    <property type="term" value="C:90S preribosome"/>
    <property type="evidence" value="ECO:0007669"/>
    <property type="project" value="TreeGrafter"/>
</dbReference>
<evidence type="ECO:0000313" key="14">
    <source>
        <dbReference type="Proteomes" id="UP000007799"/>
    </source>
</evidence>
<dbReference type="InParanoid" id="F2UT13"/>
<evidence type="ECO:0000256" key="5">
    <source>
        <dbReference type="ARBA" id="ARBA00022801"/>
    </source>
</evidence>